<evidence type="ECO:0008006" key="2">
    <source>
        <dbReference type="Google" id="ProtNLM"/>
    </source>
</evidence>
<dbReference type="InterPro" id="IPR029058">
    <property type="entry name" value="AB_hydrolase_fold"/>
</dbReference>
<dbReference type="EMBL" id="BART01024701">
    <property type="protein sequence ID" value="GAG92014.1"/>
    <property type="molecule type" value="Genomic_DNA"/>
</dbReference>
<organism evidence="1">
    <name type="scientific">marine sediment metagenome</name>
    <dbReference type="NCBI Taxonomy" id="412755"/>
    <lineage>
        <taxon>unclassified sequences</taxon>
        <taxon>metagenomes</taxon>
        <taxon>ecological metagenomes</taxon>
    </lineage>
</organism>
<evidence type="ECO:0000313" key="1">
    <source>
        <dbReference type="EMBL" id="GAG92014.1"/>
    </source>
</evidence>
<comment type="caution">
    <text evidence="1">The sequence shown here is derived from an EMBL/GenBank/DDBJ whole genome shotgun (WGS) entry which is preliminary data.</text>
</comment>
<proteinExistence type="predicted"/>
<gene>
    <name evidence="1" type="ORF">S01H4_44533</name>
</gene>
<sequence>MTNKKMSTVVTLLTTMVLTMVVNVVNAEGRQLEAESAVVTKHSTKVKGKQFSYTATAGTQPVWDKKGEVIASLFYTYYERDDVRNRERRPLIISFNGGPGSASVWMHIAYTRPRFLRWPQGEV</sequence>
<dbReference type="Gene3D" id="3.40.50.1820">
    <property type="entry name" value="alpha/beta hydrolase"/>
    <property type="match status" value="1"/>
</dbReference>
<name>X1B8E8_9ZZZZ</name>
<reference evidence="1" key="1">
    <citation type="journal article" date="2014" name="Front. Microbiol.">
        <title>High frequency of phylogenetically diverse reductive dehalogenase-homologous genes in deep subseafloor sedimentary metagenomes.</title>
        <authorList>
            <person name="Kawai M."/>
            <person name="Futagami T."/>
            <person name="Toyoda A."/>
            <person name="Takaki Y."/>
            <person name="Nishi S."/>
            <person name="Hori S."/>
            <person name="Arai W."/>
            <person name="Tsubouchi T."/>
            <person name="Morono Y."/>
            <person name="Uchiyama I."/>
            <person name="Ito T."/>
            <person name="Fujiyama A."/>
            <person name="Inagaki F."/>
            <person name="Takami H."/>
        </authorList>
    </citation>
    <scope>NUCLEOTIDE SEQUENCE</scope>
    <source>
        <strain evidence="1">Expedition CK06-06</strain>
    </source>
</reference>
<protein>
    <recommendedName>
        <fullName evidence="2">Peptidase S10 serine carboxypeptidase</fullName>
    </recommendedName>
</protein>
<dbReference type="SUPFAM" id="SSF53474">
    <property type="entry name" value="alpha/beta-Hydrolases"/>
    <property type="match status" value="1"/>
</dbReference>
<dbReference type="AlphaFoldDB" id="X1B8E8"/>
<accession>X1B8E8</accession>